<keyword evidence="4" id="KW-0804">Transcription</keyword>
<comment type="caution">
    <text evidence="6">The sequence shown here is derived from an EMBL/GenBank/DDBJ whole genome shotgun (WGS) entry which is preliminary data.</text>
</comment>
<dbReference type="InterPro" id="IPR036388">
    <property type="entry name" value="WH-like_DNA-bd_sf"/>
</dbReference>
<dbReference type="AlphaFoldDB" id="A0AAP4WWB4"/>
<dbReference type="Gene3D" id="3.40.190.290">
    <property type="match status" value="1"/>
</dbReference>
<dbReference type="InterPro" id="IPR036390">
    <property type="entry name" value="WH_DNA-bd_sf"/>
</dbReference>
<comment type="similarity">
    <text evidence="1">Belongs to the LysR transcriptional regulatory family.</text>
</comment>
<dbReference type="InterPro" id="IPR000847">
    <property type="entry name" value="LysR_HTH_N"/>
</dbReference>
<feature type="domain" description="HTH lysR-type" evidence="5">
    <location>
        <begin position="5"/>
        <end position="62"/>
    </location>
</feature>
<gene>
    <name evidence="6" type="ORF">Q4535_02305</name>
</gene>
<dbReference type="SUPFAM" id="SSF53850">
    <property type="entry name" value="Periplasmic binding protein-like II"/>
    <property type="match status" value="1"/>
</dbReference>
<protein>
    <submittedName>
        <fullName evidence="6">LysR substrate-binding domain-containing protein</fullName>
    </submittedName>
</protein>
<evidence type="ECO:0000313" key="6">
    <source>
        <dbReference type="EMBL" id="MDO6670942.1"/>
    </source>
</evidence>
<dbReference type="PRINTS" id="PR00039">
    <property type="entry name" value="HTHLYSR"/>
</dbReference>
<name>A0AAP4WWB4_9GAMM</name>
<dbReference type="Pfam" id="PF00126">
    <property type="entry name" value="HTH_1"/>
    <property type="match status" value="1"/>
</dbReference>
<keyword evidence="3" id="KW-0238">DNA-binding</keyword>
<dbReference type="GO" id="GO:0000976">
    <property type="term" value="F:transcription cis-regulatory region binding"/>
    <property type="evidence" value="ECO:0007669"/>
    <property type="project" value="TreeGrafter"/>
</dbReference>
<accession>A0AAP4WWB4</accession>
<dbReference type="EMBL" id="JAUORK010000002">
    <property type="protein sequence ID" value="MDO6670942.1"/>
    <property type="molecule type" value="Genomic_DNA"/>
</dbReference>
<evidence type="ECO:0000256" key="3">
    <source>
        <dbReference type="ARBA" id="ARBA00023125"/>
    </source>
</evidence>
<evidence type="ECO:0000259" key="5">
    <source>
        <dbReference type="PROSITE" id="PS50931"/>
    </source>
</evidence>
<evidence type="ECO:0000256" key="1">
    <source>
        <dbReference type="ARBA" id="ARBA00009437"/>
    </source>
</evidence>
<dbReference type="PANTHER" id="PTHR30126">
    <property type="entry name" value="HTH-TYPE TRANSCRIPTIONAL REGULATOR"/>
    <property type="match status" value="1"/>
</dbReference>
<keyword evidence="2" id="KW-0805">Transcription regulation</keyword>
<dbReference type="RefSeq" id="WP_303592792.1">
    <property type="nucleotide sequence ID" value="NZ_JAUORK010000002.1"/>
</dbReference>
<sequence length="313" mass="34148">MVSPITLDALRVLDAIERRGSFAAAAETLHRVPSAISYSVQKLEEELGVPLFDRSRRKAELTDAGHLVLAHGRRILLATEEMTALARQAGAGWEVELRICVDTILDPDALYPLLEEFQAIQPRTRVVLSEEVMAGAWDALHDNRCDLVIGAPGEPPVSGLACRRFGAIEPVFAVAADHPLTRLAQPIAIESLQEYPTVIVADSSRSLPGHSSGLLDGRSQIIVKTTAQKIEVQRKGLGVGYLPRHRIHRHLEEGSLALLQLETARAPIDLSLAWRSGRQGKALKWFLERLAAPGMGEAFGLLPREAATDLRGD</sequence>
<proteinExistence type="inferred from homology"/>
<dbReference type="InterPro" id="IPR005119">
    <property type="entry name" value="LysR_subst-bd"/>
</dbReference>
<dbReference type="Gene3D" id="1.10.10.10">
    <property type="entry name" value="Winged helix-like DNA-binding domain superfamily/Winged helix DNA-binding domain"/>
    <property type="match status" value="1"/>
</dbReference>
<evidence type="ECO:0000256" key="2">
    <source>
        <dbReference type="ARBA" id="ARBA00023015"/>
    </source>
</evidence>
<dbReference type="PANTHER" id="PTHR30126:SF4">
    <property type="entry name" value="LYSR FAMILY TRANSCRIPTIONAL REGULATOR"/>
    <property type="match status" value="1"/>
</dbReference>
<dbReference type="Pfam" id="PF03466">
    <property type="entry name" value="LysR_substrate"/>
    <property type="match status" value="1"/>
</dbReference>
<organism evidence="6 7">
    <name type="scientific">Cobetia amphilecti</name>
    <dbReference type="NCBI Taxonomy" id="1055104"/>
    <lineage>
        <taxon>Bacteria</taxon>
        <taxon>Pseudomonadati</taxon>
        <taxon>Pseudomonadota</taxon>
        <taxon>Gammaproteobacteria</taxon>
        <taxon>Oceanospirillales</taxon>
        <taxon>Halomonadaceae</taxon>
        <taxon>Cobetia</taxon>
    </lineage>
</organism>
<reference evidence="6" key="1">
    <citation type="submission" date="2023-07" db="EMBL/GenBank/DDBJ databases">
        <title>Genome content predicts the carbon catabolic preferences of heterotrophic bacteria.</title>
        <authorList>
            <person name="Gralka M."/>
        </authorList>
    </citation>
    <scope>NUCLEOTIDE SEQUENCE</scope>
    <source>
        <strain evidence="6">C2R13</strain>
    </source>
</reference>
<dbReference type="PROSITE" id="PS50931">
    <property type="entry name" value="HTH_LYSR"/>
    <property type="match status" value="1"/>
</dbReference>
<dbReference type="SUPFAM" id="SSF46785">
    <property type="entry name" value="Winged helix' DNA-binding domain"/>
    <property type="match status" value="1"/>
</dbReference>
<dbReference type="Proteomes" id="UP001170481">
    <property type="component" value="Unassembled WGS sequence"/>
</dbReference>
<dbReference type="GO" id="GO:0003700">
    <property type="term" value="F:DNA-binding transcription factor activity"/>
    <property type="evidence" value="ECO:0007669"/>
    <property type="project" value="InterPro"/>
</dbReference>
<evidence type="ECO:0000256" key="4">
    <source>
        <dbReference type="ARBA" id="ARBA00023163"/>
    </source>
</evidence>
<dbReference type="FunFam" id="1.10.10.10:FF:000001">
    <property type="entry name" value="LysR family transcriptional regulator"/>
    <property type="match status" value="1"/>
</dbReference>
<evidence type="ECO:0000313" key="7">
    <source>
        <dbReference type="Proteomes" id="UP001170481"/>
    </source>
</evidence>